<proteinExistence type="predicted"/>
<comment type="caution">
    <text evidence="1">The sequence shown here is derived from an EMBL/GenBank/DDBJ whole genome shotgun (WGS) entry which is preliminary data.</text>
</comment>
<evidence type="ECO:0000313" key="1">
    <source>
        <dbReference type="EMBL" id="ERP31919.1"/>
    </source>
</evidence>
<gene>
    <name evidence="1" type="ORF">CALK_1137</name>
</gene>
<organism evidence="1 2">
    <name type="scientific">Chitinivibrio alkaliphilus ACht1</name>
    <dbReference type="NCBI Taxonomy" id="1313304"/>
    <lineage>
        <taxon>Bacteria</taxon>
        <taxon>Pseudomonadati</taxon>
        <taxon>Fibrobacterota</taxon>
        <taxon>Chitinivibrionia</taxon>
        <taxon>Chitinivibrionales</taxon>
        <taxon>Chitinivibrionaceae</taxon>
        <taxon>Chitinivibrio</taxon>
    </lineage>
</organism>
<accession>U7D5Y1</accession>
<name>U7D5Y1_9BACT</name>
<dbReference type="Proteomes" id="UP000017148">
    <property type="component" value="Unassembled WGS sequence"/>
</dbReference>
<dbReference type="STRING" id="1313304.CALK_1137"/>
<protein>
    <submittedName>
        <fullName evidence="1">Uncharacterized protein</fullName>
    </submittedName>
</protein>
<dbReference type="AlphaFoldDB" id="U7D5Y1"/>
<reference evidence="1 2" key="1">
    <citation type="journal article" date="2013" name="Environ. Microbiol.">
        <title>Genome analysis of Chitinivibrio alkaliphilus gen. nov., sp. nov., a novel extremely haloalkaliphilic anaerobic chitinolytic bacterium from the candidate phylum Termite Group 3.</title>
        <authorList>
            <person name="Sorokin D.Y."/>
            <person name="Gumerov V.M."/>
            <person name="Rakitin A.L."/>
            <person name="Beletsky A.V."/>
            <person name="Damste J.S."/>
            <person name="Muyzer G."/>
            <person name="Mardanov A.V."/>
            <person name="Ravin N.V."/>
        </authorList>
    </citation>
    <scope>NUCLEOTIDE SEQUENCE [LARGE SCALE GENOMIC DNA]</scope>
    <source>
        <strain evidence="1 2">ACht1</strain>
    </source>
</reference>
<keyword evidence="2" id="KW-1185">Reference proteome</keyword>
<sequence length="27" mass="3246">MVCPVFSIKYTEEHIKPAFLCEKYKKL</sequence>
<evidence type="ECO:0000313" key="2">
    <source>
        <dbReference type="Proteomes" id="UP000017148"/>
    </source>
</evidence>
<dbReference type="EMBL" id="ASJR01000008">
    <property type="protein sequence ID" value="ERP31919.1"/>
    <property type="molecule type" value="Genomic_DNA"/>
</dbReference>